<gene>
    <name evidence="1" type="ORF">GLAREA_04391</name>
</gene>
<accession>S3CPH3</accession>
<protein>
    <submittedName>
        <fullName evidence="1">Uncharacterized protein</fullName>
    </submittedName>
</protein>
<proteinExistence type="predicted"/>
<evidence type="ECO:0000313" key="2">
    <source>
        <dbReference type="Proteomes" id="UP000016922"/>
    </source>
</evidence>
<evidence type="ECO:0000313" key="1">
    <source>
        <dbReference type="EMBL" id="EPE27600.1"/>
    </source>
</evidence>
<sequence length="135" mass="15019">MSVKPGRLSETVNLASCALYKTTIRRDSEEEKVKIAGIIESQRMYAVPAHIIGLGGKAPLQPGSLAIVLKDIRFNECNHFGYGLVVLLPNISPNKSRPLRLPPFIGWNKADFMQNGRENKDVFLIGHLLAVDQFF</sequence>
<dbReference type="GeneID" id="19463446"/>
<dbReference type="KEGG" id="glz:GLAREA_04391"/>
<dbReference type="Proteomes" id="UP000016922">
    <property type="component" value="Unassembled WGS sequence"/>
</dbReference>
<dbReference type="RefSeq" id="XP_008084959.1">
    <property type="nucleotide sequence ID" value="XM_008086768.1"/>
</dbReference>
<reference evidence="1 2" key="1">
    <citation type="journal article" date="2013" name="BMC Genomics">
        <title>Genomics-driven discovery of the pneumocandin biosynthetic gene cluster in the fungus Glarea lozoyensis.</title>
        <authorList>
            <person name="Chen L."/>
            <person name="Yue Q."/>
            <person name="Zhang X."/>
            <person name="Xiang M."/>
            <person name="Wang C."/>
            <person name="Li S."/>
            <person name="Che Y."/>
            <person name="Ortiz-Lopez F.J."/>
            <person name="Bills G.F."/>
            <person name="Liu X."/>
            <person name="An Z."/>
        </authorList>
    </citation>
    <scope>NUCLEOTIDE SEQUENCE [LARGE SCALE GENOMIC DNA]</scope>
    <source>
        <strain evidence="2">ATCC 20868 / MF5171</strain>
    </source>
</reference>
<dbReference type="HOGENOM" id="CLU_1885969_0_0_1"/>
<name>S3CPH3_GLAL2</name>
<dbReference type="AlphaFoldDB" id="S3CPH3"/>
<dbReference type="EMBL" id="KE145369">
    <property type="protein sequence ID" value="EPE27600.1"/>
    <property type="molecule type" value="Genomic_DNA"/>
</dbReference>
<keyword evidence="2" id="KW-1185">Reference proteome</keyword>
<organism evidence="1 2">
    <name type="scientific">Glarea lozoyensis (strain ATCC 20868 / MF5171)</name>
    <dbReference type="NCBI Taxonomy" id="1116229"/>
    <lineage>
        <taxon>Eukaryota</taxon>
        <taxon>Fungi</taxon>
        <taxon>Dikarya</taxon>
        <taxon>Ascomycota</taxon>
        <taxon>Pezizomycotina</taxon>
        <taxon>Leotiomycetes</taxon>
        <taxon>Helotiales</taxon>
        <taxon>Helotiaceae</taxon>
        <taxon>Glarea</taxon>
    </lineage>
</organism>